<dbReference type="Proteomes" id="UP001242368">
    <property type="component" value="Unassembled WGS sequence"/>
</dbReference>
<dbReference type="Pfam" id="PF18174">
    <property type="entry name" value="HU-CCDC81_bac_1"/>
    <property type="match status" value="1"/>
</dbReference>
<feature type="transmembrane region" description="Helical" evidence="1">
    <location>
        <begin position="181"/>
        <end position="201"/>
    </location>
</feature>
<comment type="caution">
    <text evidence="3">The sequence shown here is derived from an EMBL/GenBank/DDBJ whole genome shotgun (WGS) entry which is preliminary data.</text>
</comment>
<reference evidence="4" key="1">
    <citation type="journal article" date="2019" name="Int. J. Syst. Evol. Microbiol.">
        <title>The Global Catalogue of Microorganisms (GCM) 10K type strain sequencing project: providing services to taxonomists for standard genome sequencing and annotation.</title>
        <authorList>
            <consortium name="The Broad Institute Genomics Platform"/>
            <consortium name="The Broad Institute Genome Sequencing Center for Infectious Disease"/>
            <person name="Wu L."/>
            <person name="Ma J."/>
        </authorList>
    </citation>
    <scope>NUCLEOTIDE SEQUENCE [LARGE SCALE GENOMIC DNA]</scope>
    <source>
        <strain evidence="4">CECT 7184</strain>
    </source>
</reference>
<keyword evidence="1" id="KW-0812">Transmembrane</keyword>
<organism evidence="3 4">
    <name type="scientific">Paenimyroides ceti</name>
    <dbReference type="NCBI Taxonomy" id="395087"/>
    <lineage>
        <taxon>Bacteria</taxon>
        <taxon>Pseudomonadati</taxon>
        <taxon>Bacteroidota</taxon>
        <taxon>Flavobacteriia</taxon>
        <taxon>Flavobacteriales</taxon>
        <taxon>Flavobacteriaceae</taxon>
        <taxon>Paenimyroides</taxon>
    </lineage>
</organism>
<dbReference type="Gene3D" id="3.30.70.1070">
    <property type="entry name" value="Sporulation related repeat"/>
    <property type="match status" value="1"/>
</dbReference>
<keyword evidence="1" id="KW-0472">Membrane</keyword>
<dbReference type="Pfam" id="PF05036">
    <property type="entry name" value="SPOR"/>
    <property type="match status" value="1"/>
</dbReference>
<evidence type="ECO:0000313" key="3">
    <source>
        <dbReference type="EMBL" id="MDN3708719.1"/>
    </source>
</evidence>
<dbReference type="InterPro" id="IPR007730">
    <property type="entry name" value="SPOR-like_dom"/>
</dbReference>
<name>A0ABT8CX02_9FLAO</name>
<dbReference type="InterPro" id="IPR036680">
    <property type="entry name" value="SPOR-like_sf"/>
</dbReference>
<dbReference type="RefSeq" id="WP_290364571.1">
    <property type="nucleotide sequence ID" value="NZ_JAUFQU010000001.1"/>
</dbReference>
<keyword evidence="1" id="KW-1133">Transmembrane helix</keyword>
<keyword evidence="4" id="KW-1185">Reference proteome</keyword>
<dbReference type="Pfam" id="PF18175">
    <property type="entry name" value="HU-CCDC81_bac_2"/>
    <property type="match status" value="1"/>
</dbReference>
<sequence length="323" mass="36548">MLITFVNKFYFEVLFFYFCDMMIEKHISALLYRYQCVSIPEFGAFITEISSARYNEVSGTFSPPKKNILFNALLRNNDGLLTNHIALEEGISFEAAAIQVRNTVNAWNASLRNKECVALSHIGQLRMNEEQKIIFEPIGSTNYLTSSFGLSSVIAPVVVRDDKTEALVIPINRTGTKRKALLKYAAIFVVGLGLATAYTTYQQQMVAEQEMMAVEKQVQNQVQEKLQQATFFIETPAVIVKETAAPAKGFHIIAGAFRTEAKAQIMVQQLLEKGYVNAKYLNPSKHGMRQVVYNSYETLEEAKQDLKLIHTKVNKDAWIYIDE</sequence>
<dbReference type="PROSITE" id="PS51724">
    <property type="entry name" value="SPOR"/>
    <property type="match status" value="1"/>
</dbReference>
<protein>
    <submittedName>
        <fullName evidence="3">SPOR domain-containing protein</fullName>
    </submittedName>
</protein>
<evidence type="ECO:0000256" key="1">
    <source>
        <dbReference type="SAM" id="Phobius"/>
    </source>
</evidence>
<dbReference type="InterPro" id="IPR040495">
    <property type="entry name" value="HU-CCDC81_bac_1"/>
</dbReference>
<feature type="domain" description="SPOR" evidence="2">
    <location>
        <begin position="244"/>
        <end position="322"/>
    </location>
</feature>
<dbReference type="InterPro" id="IPR041268">
    <property type="entry name" value="HU-CCDC81_bac_2"/>
</dbReference>
<gene>
    <name evidence="3" type="ORF">QW060_16575</name>
</gene>
<evidence type="ECO:0000259" key="2">
    <source>
        <dbReference type="PROSITE" id="PS51724"/>
    </source>
</evidence>
<evidence type="ECO:0000313" key="4">
    <source>
        <dbReference type="Proteomes" id="UP001242368"/>
    </source>
</evidence>
<proteinExistence type="predicted"/>
<accession>A0ABT8CX02</accession>
<dbReference type="EMBL" id="JAUFQU010000001">
    <property type="protein sequence ID" value="MDN3708719.1"/>
    <property type="molecule type" value="Genomic_DNA"/>
</dbReference>
<dbReference type="SUPFAM" id="SSF110997">
    <property type="entry name" value="Sporulation related repeat"/>
    <property type="match status" value="1"/>
</dbReference>